<sequence>MDAGRQAGGQAGQQDAANARKTQRYCRWLDAGPKGDSSSWPPSPPNARQQPRDRGSEMGHLRLSPVACLLQLRRFCLCALTILWRAWKRGVPVPIDFEPETTAQQRSPSSYAGSSKVSDCQAASLARSGGREHPTRRDCLPSRLLFALRGAYRGHRC</sequence>
<evidence type="ECO:0000313" key="3">
    <source>
        <dbReference type="Proteomes" id="UP000243015"/>
    </source>
</evidence>
<dbReference type="EMBL" id="LHPM01000012">
    <property type="protein sequence ID" value="OAL66605.1"/>
    <property type="molecule type" value="Genomic_DNA"/>
</dbReference>
<evidence type="ECO:0000313" key="2">
    <source>
        <dbReference type="EMBL" id="OAL66605.1"/>
    </source>
</evidence>
<comment type="caution">
    <text evidence="2">The sequence shown here is derived from an EMBL/GenBank/DDBJ whole genome shotgun (WGS) entry which is preliminary data.</text>
</comment>
<feature type="region of interest" description="Disordered" evidence="1">
    <location>
        <begin position="1"/>
        <end position="58"/>
    </location>
</feature>
<organism evidence="2 3">
    <name type="scientific">Trichophyton rubrum</name>
    <name type="common">Athlete's foot fungus</name>
    <name type="synonym">Epidermophyton rubrum</name>
    <dbReference type="NCBI Taxonomy" id="5551"/>
    <lineage>
        <taxon>Eukaryota</taxon>
        <taxon>Fungi</taxon>
        <taxon>Dikarya</taxon>
        <taxon>Ascomycota</taxon>
        <taxon>Pezizomycotina</taxon>
        <taxon>Eurotiomycetes</taxon>
        <taxon>Eurotiomycetidae</taxon>
        <taxon>Onygenales</taxon>
        <taxon>Arthrodermataceae</taxon>
        <taxon>Trichophyton</taxon>
    </lineage>
</organism>
<accession>A0A178F3M5</accession>
<proteinExistence type="predicted"/>
<reference evidence="2 3" key="1">
    <citation type="submission" date="2016-05" db="EMBL/GenBank/DDBJ databases">
        <title>Genome sequencing of Trichophyton rubrum CMCC(F)T1i isolated from hair.</title>
        <authorList>
            <person name="Zhan P."/>
            <person name="Tao Y."/>
            <person name="Liu W."/>
        </authorList>
    </citation>
    <scope>NUCLEOTIDE SEQUENCE [LARGE SCALE GENOMIC DNA]</scope>
    <source>
        <strain evidence="3">CMCC(F)T1i</strain>
    </source>
</reference>
<name>A0A178F3M5_TRIRU</name>
<evidence type="ECO:0000256" key="1">
    <source>
        <dbReference type="SAM" id="MobiDB-lite"/>
    </source>
</evidence>
<dbReference type="AlphaFoldDB" id="A0A178F3M5"/>
<feature type="compositionally biased region" description="Gly residues" evidence="1">
    <location>
        <begin position="1"/>
        <end position="11"/>
    </location>
</feature>
<dbReference type="Proteomes" id="UP000243015">
    <property type="component" value="Unassembled WGS sequence"/>
</dbReference>
<protein>
    <submittedName>
        <fullName evidence="2">Uncharacterized protein</fullName>
    </submittedName>
</protein>
<gene>
    <name evidence="2" type="ORF">A7C99_1993</name>
</gene>